<evidence type="ECO:0000313" key="4">
    <source>
        <dbReference type="RefSeq" id="XP_048328766.2"/>
    </source>
</evidence>
<dbReference type="SMART" id="SM00293">
    <property type="entry name" value="PWWP"/>
    <property type="match status" value="1"/>
</dbReference>
<feature type="compositionally biased region" description="Basic residues" evidence="1">
    <location>
        <begin position="104"/>
        <end position="121"/>
    </location>
</feature>
<feature type="compositionally biased region" description="Basic and acidic residues" evidence="1">
    <location>
        <begin position="967"/>
        <end position="985"/>
    </location>
</feature>
<dbReference type="SUPFAM" id="SSF63748">
    <property type="entry name" value="Tudor/PWWP/MBT"/>
    <property type="match status" value="1"/>
</dbReference>
<feature type="region of interest" description="Disordered" evidence="1">
    <location>
        <begin position="402"/>
        <end position="625"/>
    </location>
</feature>
<keyword evidence="3" id="KW-1185">Reference proteome</keyword>
<feature type="region of interest" description="Disordered" evidence="1">
    <location>
        <begin position="967"/>
        <end position="1000"/>
    </location>
</feature>
<dbReference type="InterPro" id="IPR052657">
    <property type="entry name" value="PDP_family_Arabidopsis"/>
</dbReference>
<feature type="compositionally biased region" description="Basic and acidic residues" evidence="1">
    <location>
        <begin position="31"/>
        <end position="57"/>
    </location>
</feature>
<sequence>MGTVETRSKSLASSSIRPPTEPAKPQVSGEKNLREVIDGKKESRMGLRSTGEGRVRVNQENGVKESVNGKQGLDDDGGGGGGSRVLQTKISVSGDGGLPDSSPPRKRLSARRLGGSRHGGRTRSIENSDEVLGAKPGIGDKIWLEGNGISLNENRKKEPYGKLRTIEVPIAETSENNDGEVEDANDEEYEFTVGDFVWGKVKSHPWWPGQIYDPSYASDYAAKIKPKDRLLVAYFGDGTFAWCQPSQLKPFEKNFVEMSKQSSSKAFLNAVQQAVDEIGRLLELKMTCSCVPKENRIGLSQPSAANSGVKEGILVPEAGIGKLSALMIEPDELLAGLKRAAQIMYVNSVLELRVIQSRLSAFYRSKGGYQLPQYHEPEPTPGLEEDNWKSVEVPTQGPFEDWLSSPIGSSLAQNNQSSLQHSPPISESRIYHRRKQKSIADIMERDKDSQAKTKDKKITRGDKDSQPKTRSKEITREAITGKQTTFSGKKKRKGREESDGEGDSNLTSETGRGRKARFSGSAISADTKTVQTNKKIGNVVKEETKKGVISRRRKNDAVSSEHDDGERTVSNNGKLKSQSLQRDDNEVKGQTEKGILSRERKKSKYLSPPFTNINSGKRKRETETESLLVSNEAQIGKQITKAADNLIGSPQIVSCSAEKHLKTVSIELPSFDEEETSHGSSPKTITDDQKEIVDPTKVNVAANEMLSQIRSVAVNLSNRRGKKSFEVVVDFISIFRNSIYRNGSNYKLYNKRQPRARRKILDSESELPGNYPNQTSRTSPENESKRRRTRNKEEKKADKLERKEASETLDAKSGRKARKNEDKKADKREQKVATEILDTKLRRQKPKQAGGTSDYKKKPKQGGGTPDSKTKDKKTDVEASPAVLFVTFGPGSSLPTKADLIRIYGKYGDLDEAETDMFYNNFFARVSFIHSSDAEKAFSHSQNANPFGTANVTFRLQYLSSASKTRELSEISSKKESPPLKPRDKTPKKKSTPQPSVVEASELDFIKQKLEMMTSMLENSDKKISPKMKSKLEGEMKGLLEKVNTMVTSSS</sequence>
<dbReference type="PROSITE" id="PS50812">
    <property type="entry name" value="PWWP"/>
    <property type="match status" value="1"/>
</dbReference>
<gene>
    <name evidence="4 5" type="primary">LOC107415304</name>
</gene>
<proteinExistence type="predicted"/>
<dbReference type="RefSeq" id="XP_048328767.2">
    <property type="nucleotide sequence ID" value="XM_048472810.2"/>
</dbReference>
<dbReference type="GeneID" id="107415304"/>
<feature type="compositionally biased region" description="Basic and acidic residues" evidence="1">
    <location>
        <begin position="791"/>
        <end position="841"/>
    </location>
</feature>
<feature type="region of interest" description="Disordered" evidence="1">
    <location>
        <begin position="762"/>
        <end position="876"/>
    </location>
</feature>
<name>A0ABM3IHY2_ZIZJJ</name>
<reference evidence="4 5" key="1">
    <citation type="submission" date="2025-05" db="UniProtKB">
        <authorList>
            <consortium name="RefSeq"/>
        </authorList>
    </citation>
    <scope>IDENTIFICATION</scope>
    <source>
        <tissue evidence="4 5">Seedling</tissue>
    </source>
</reference>
<evidence type="ECO:0000259" key="2">
    <source>
        <dbReference type="PROSITE" id="PS50812"/>
    </source>
</evidence>
<feature type="compositionally biased region" description="Basic and acidic residues" evidence="1">
    <location>
        <begin position="555"/>
        <end position="567"/>
    </location>
</feature>
<feature type="compositionally biased region" description="Low complexity" evidence="1">
    <location>
        <begin position="409"/>
        <end position="422"/>
    </location>
</feature>
<feature type="region of interest" description="Disordered" evidence="1">
    <location>
        <begin position="1"/>
        <end position="124"/>
    </location>
</feature>
<dbReference type="PANTHER" id="PTHR10688:SF3">
    <property type="entry name" value="PWWP DOMAIN-CONTAINING PROTEIN 6"/>
    <property type="match status" value="1"/>
</dbReference>
<evidence type="ECO:0000313" key="3">
    <source>
        <dbReference type="Proteomes" id="UP001652623"/>
    </source>
</evidence>
<dbReference type="RefSeq" id="XP_048328766.2">
    <property type="nucleotide sequence ID" value="XM_048472809.2"/>
</dbReference>
<dbReference type="PANTHER" id="PTHR10688">
    <property type="entry name" value="PWWP DOMAIN-CONTAINING PROTEIN"/>
    <property type="match status" value="1"/>
</dbReference>
<dbReference type="Pfam" id="PF00855">
    <property type="entry name" value="PWWP"/>
    <property type="match status" value="1"/>
</dbReference>
<feature type="compositionally biased region" description="Polar residues" evidence="1">
    <location>
        <begin position="521"/>
        <end position="535"/>
    </location>
</feature>
<dbReference type="InterPro" id="IPR000313">
    <property type="entry name" value="PWWP_dom"/>
</dbReference>
<feature type="compositionally biased region" description="Basic and acidic residues" evidence="1">
    <location>
        <begin position="442"/>
        <end position="476"/>
    </location>
</feature>
<dbReference type="CDD" id="cd05162">
    <property type="entry name" value="PWWP"/>
    <property type="match status" value="1"/>
</dbReference>
<evidence type="ECO:0000313" key="5">
    <source>
        <dbReference type="RefSeq" id="XP_048328767.2"/>
    </source>
</evidence>
<accession>A0ABM3IHY2</accession>
<protein>
    <submittedName>
        <fullName evidence="4 5">PWWP domain-containing protein 3</fullName>
    </submittedName>
</protein>
<feature type="compositionally biased region" description="Polar residues" evidence="1">
    <location>
        <begin position="568"/>
        <end position="580"/>
    </location>
</feature>
<dbReference type="Proteomes" id="UP001652623">
    <property type="component" value="Chromosome 4"/>
</dbReference>
<dbReference type="Gene3D" id="2.30.30.140">
    <property type="match status" value="1"/>
</dbReference>
<organism evidence="3 5">
    <name type="scientific">Ziziphus jujuba</name>
    <name type="common">Chinese jujube</name>
    <name type="synonym">Ziziphus sativa</name>
    <dbReference type="NCBI Taxonomy" id="326968"/>
    <lineage>
        <taxon>Eukaryota</taxon>
        <taxon>Viridiplantae</taxon>
        <taxon>Streptophyta</taxon>
        <taxon>Embryophyta</taxon>
        <taxon>Tracheophyta</taxon>
        <taxon>Spermatophyta</taxon>
        <taxon>Magnoliopsida</taxon>
        <taxon>eudicotyledons</taxon>
        <taxon>Gunneridae</taxon>
        <taxon>Pentapetalae</taxon>
        <taxon>rosids</taxon>
        <taxon>fabids</taxon>
        <taxon>Rosales</taxon>
        <taxon>Rhamnaceae</taxon>
        <taxon>Paliureae</taxon>
        <taxon>Ziziphus</taxon>
    </lineage>
</organism>
<evidence type="ECO:0000256" key="1">
    <source>
        <dbReference type="SAM" id="MobiDB-lite"/>
    </source>
</evidence>
<feature type="domain" description="PWWP" evidence="2">
    <location>
        <begin position="193"/>
        <end position="254"/>
    </location>
</feature>
<feature type="compositionally biased region" description="Basic and acidic residues" evidence="1">
    <location>
        <begin position="581"/>
        <end position="598"/>
    </location>
</feature>